<gene>
    <name evidence="3" type="ORF">K493DRAFT_329018</name>
</gene>
<dbReference type="PANTHER" id="PTHR23088">
    <property type="entry name" value="NITRILASE-RELATED"/>
    <property type="match status" value="1"/>
</dbReference>
<dbReference type="Proteomes" id="UP000193498">
    <property type="component" value="Unassembled WGS sequence"/>
</dbReference>
<feature type="domain" description="CN hydrolase" evidence="2">
    <location>
        <begin position="8"/>
        <end position="258"/>
    </location>
</feature>
<dbReference type="EMBL" id="MCFE01000089">
    <property type="protein sequence ID" value="ORY00045.1"/>
    <property type="molecule type" value="Genomic_DNA"/>
</dbReference>
<dbReference type="AlphaFoldDB" id="A0A1Y1YR58"/>
<dbReference type="PROSITE" id="PS01227">
    <property type="entry name" value="UPF0012"/>
    <property type="match status" value="1"/>
</dbReference>
<dbReference type="InterPro" id="IPR001110">
    <property type="entry name" value="UPF0012_CS"/>
</dbReference>
<dbReference type="CDD" id="cd07572">
    <property type="entry name" value="nit"/>
    <property type="match status" value="1"/>
</dbReference>
<evidence type="ECO:0000313" key="4">
    <source>
        <dbReference type="Proteomes" id="UP000193498"/>
    </source>
</evidence>
<evidence type="ECO:0000313" key="3">
    <source>
        <dbReference type="EMBL" id="ORY00045.1"/>
    </source>
</evidence>
<dbReference type="InParanoid" id="A0A1Y1YR58"/>
<organism evidence="3 4">
    <name type="scientific">Basidiobolus meristosporus CBS 931.73</name>
    <dbReference type="NCBI Taxonomy" id="1314790"/>
    <lineage>
        <taxon>Eukaryota</taxon>
        <taxon>Fungi</taxon>
        <taxon>Fungi incertae sedis</taxon>
        <taxon>Zoopagomycota</taxon>
        <taxon>Entomophthoromycotina</taxon>
        <taxon>Basidiobolomycetes</taxon>
        <taxon>Basidiobolales</taxon>
        <taxon>Basidiobolaceae</taxon>
        <taxon>Basidiobolus</taxon>
    </lineage>
</organism>
<evidence type="ECO:0000256" key="1">
    <source>
        <dbReference type="ARBA" id="ARBA00022801"/>
    </source>
</evidence>
<protein>
    <submittedName>
        <fullName evidence="3">Putative NIT2-nitrilase</fullName>
    </submittedName>
</protein>
<dbReference type="Pfam" id="PF00795">
    <property type="entry name" value="CN_hydrolase"/>
    <property type="match status" value="1"/>
</dbReference>
<keyword evidence="4" id="KW-1185">Reference proteome</keyword>
<dbReference type="Gene3D" id="3.60.110.10">
    <property type="entry name" value="Carbon-nitrogen hydrolase"/>
    <property type="match status" value="1"/>
</dbReference>
<keyword evidence="1" id="KW-0378">Hydrolase</keyword>
<dbReference type="PANTHER" id="PTHR23088:SF27">
    <property type="entry name" value="DEAMINATED GLUTATHIONE AMIDASE"/>
    <property type="match status" value="1"/>
</dbReference>
<dbReference type="SUPFAM" id="SSF56317">
    <property type="entry name" value="Carbon-nitrogen hydrolase"/>
    <property type="match status" value="1"/>
</dbReference>
<dbReference type="InterPro" id="IPR045254">
    <property type="entry name" value="Nit1/2_C-N_Hydrolase"/>
</dbReference>
<dbReference type="OrthoDB" id="10250282at2759"/>
<evidence type="ECO:0000259" key="2">
    <source>
        <dbReference type="PROSITE" id="PS50263"/>
    </source>
</evidence>
<dbReference type="PROSITE" id="PS50263">
    <property type="entry name" value="CN_HYDROLASE"/>
    <property type="match status" value="1"/>
</dbReference>
<reference evidence="3 4" key="1">
    <citation type="submission" date="2016-07" db="EMBL/GenBank/DDBJ databases">
        <title>Pervasive Adenine N6-methylation of Active Genes in Fungi.</title>
        <authorList>
            <consortium name="DOE Joint Genome Institute"/>
            <person name="Mondo S.J."/>
            <person name="Dannebaum R.O."/>
            <person name="Kuo R.C."/>
            <person name="Labutti K."/>
            <person name="Haridas S."/>
            <person name="Kuo A."/>
            <person name="Salamov A."/>
            <person name="Ahrendt S.R."/>
            <person name="Lipzen A."/>
            <person name="Sullivan W."/>
            <person name="Andreopoulos W.B."/>
            <person name="Clum A."/>
            <person name="Lindquist E."/>
            <person name="Daum C."/>
            <person name="Ramamoorthy G.K."/>
            <person name="Gryganskyi A."/>
            <person name="Culley D."/>
            <person name="Magnuson J.K."/>
            <person name="James T.Y."/>
            <person name="O'Malley M.A."/>
            <person name="Stajich J.E."/>
            <person name="Spatafora J.W."/>
            <person name="Visel A."/>
            <person name="Grigoriev I.V."/>
        </authorList>
    </citation>
    <scope>NUCLEOTIDE SEQUENCE [LARGE SCALE GENOMIC DNA]</scope>
    <source>
        <strain evidence="3 4">CBS 931.73</strain>
    </source>
</reference>
<dbReference type="FunFam" id="3.60.110.10:FF:000005">
    <property type="entry name" value="nitrilase homolog 1 isoform X1"/>
    <property type="match status" value="1"/>
</dbReference>
<dbReference type="InterPro" id="IPR003010">
    <property type="entry name" value="C-N_Hydrolase"/>
</dbReference>
<dbReference type="InterPro" id="IPR036526">
    <property type="entry name" value="C-N_Hydrolase_sf"/>
</dbReference>
<comment type="caution">
    <text evidence="3">The sequence shown here is derived from an EMBL/GenBank/DDBJ whole genome shotgun (WGS) entry which is preliminary data.</text>
</comment>
<name>A0A1Y1YR58_9FUNG</name>
<dbReference type="GO" id="GO:0016811">
    <property type="term" value="F:hydrolase activity, acting on carbon-nitrogen (but not peptide) bonds, in linear amides"/>
    <property type="evidence" value="ECO:0007669"/>
    <property type="project" value="InterPro"/>
</dbReference>
<accession>A0A1Y1YR58</accession>
<dbReference type="STRING" id="1314790.A0A1Y1YR58"/>
<sequence length="280" mass="31540">MSTLPKLRQLIAVAQFCATSQVEHNLSTCVNLIRQANERGVKMVFFPEASDFIAPSKDVAFELTKNWEASFLDGIKQAATEHNMWVSIGLHQKTSEERKLYNSNIVISDAGNVVETYHKIHLFDVDIKNGPRLLESENTLAGNRVVDPVETPVGRVGLAICYDLRFPELSQSLRKKGAEIITYPSAFTVKTGQAHWEMLLRSRAIETQTYVVAAAQIGKHNEKRESYGHAMIVDPWGTILARCPEVNEPLLAIAEIDSDWIQKVRRSMPVLNHRREDIFG</sequence>
<dbReference type="FunCoup" id="A0A1Y1YR58">
    <property type="interactions" value="112"/>
</dbReference>
<proteinExistence type="predicted"/>